<accession>A0A1E3KYF8</accession>
<dbReference type="Pfam" id="PF01869">
    <property type="entry name" value="BcrAD_BadFG"/>
    <property type="match status" value="1"/>
</dbReference>
<keyword evidence="2" id="KW-0418">Kinase</keyword>
<protein>
    <submittedName>
        <fullName evidence="2">Glucosamine kinase</fullName>
        <ecNumber evidence="2">2.7.1.8</ecNumber>
    </submittedName>
</protein>
<name>A0A1E3KYF8_9BACL</name>
<keyword evidence="2" id="KW-0808">Transferase</keyword>
<dbReference type="InterPro" id="IPR043129">
    <property type="entry name" value="ATPase_NBD"/>
</dbReference>
<keyword evidence="3" id="KW-1185">Reference proteome</keyword>
<dbReference type="STRING" id="1886670.PTI45_04442"/>
<proteinExistence type="predicted"/>
<evidence type="ECO:0000313" key="2">
    <source>
        <dbReference type="EMBL" id="ODP26602.1"/>
    </source>
</evidence>
<organism evidence="2 3">
    <name type="scientific">Paenibacillus nuruki</name>
    <dbReference type="NCBI Taxonomy" id="1886670"/>
    <lineage>
        <taxon>Bacteria</taxon>
        <taxon>Bacillati</taxon>
        <taxon>Bacillota</taxon>
        <taxon>Bacilli</taxon>
        <taxon>Bacillales</taxon>
        <taxon>Paenibacillaceae</taxon>
        <taxon>Paenibacillus</taxon>
    </lineage>
</organism>
<dbReference type="EC" id="2.7.1.8" evidence="2"/>
<dbReference type="PANTHER" id="PTHR43190:SF3">
    <property type="entry name" value="N-ACETYL-D-GLUCOSAMINE KINASE"/>
    <property type="match status" value="1"/>
</dbReference>
<dbReference type="Gene3D" id="3.30.420.40">
    <property type="match status" value="2"/>
</dbReference>
<dbReference type="EMBL" id="MDER01000086">
    <property type="protein sequence ID" value="ODP26602.1"/>
    <property type="molecule type" value="Genomic_DNA"/>
</dbReference>
<comment type="caution">
    <text evidence="2">The sequence shown here is derived from an EMBL/GenBank/DDBJ whole genome shotgun (WGS) entry which is preliminary data.</text>
</comment>
<reference evidence="2 3" key="1">
    <citation type="submission" date="2016-08" db="EMBL/GenBank/DDBJ databases">
        <title>Genome sequencing of Paenibacillus sp. TI45-13ar, isolated from Korean traditional nuruk.</title>
        <authorList>
            <person name="Kim S.-J."/>
        </authorList>
    </citation>
    <scope>NUCLEOTIDE SEQUENCE [LARGE SCALE GENOMIC DNA]</scope>
    <source>
        <strain evidence="2 3">TI45-13ar</strain>
    </source>
</reference>
<evidence type="ECO:0000313" key="3">
    <source>
        <dbReference type="Proteomes" id="UP000094578"/>
    </source>
</evidence>
<dbReference type="GO" id="GO:0047931">
    <property type="term" value="F:glucosamine kinase activity"/>
    <property type="evidence" value="ECO:0007669"/>
    <property type="project" value="UniProtKB-EC"/>
</dbReference>
<dbReference type="PATRIC" id="fig|1886670.3.peg.4473"/>
<dbReference type="AlphaFoldDB" id="A0A1E3KYF8"/>
<evidence type="ECO:0000259" key="1">
    <source>
        <dbReference type="Pfam" id="PF01869"/>
    </source>
</evidence>
<dbReference type="Proteomes" id="UP000094578">
    <property type="component" value="Unassembled WGS sequence"/>
</dbReference>
<gene>
    <name evidence="2" type="primary">gspK</name>
    <name evidence="2" type="ORF">PTI45_04442</name>
</gene>
<dbReference type="SUPFAM" id="SSF53067">
    <property type="entry name" value="Actin-like ATPase domain"/>
    <property type="match status" value="2"/>
</dbReference>
<dbReference type="RefSeq" id="WP_069329733.1">
    <property type="nucleotide sequence ID" value="NZ_MDER01000086.1"/>
</dbReference>
<sequence length="333" mass="35918">MEYYLGIDAGGSKTLAYITNEHGQLLGQGLAGGGNHQTAGLLAGEQIGSAIEQALQQTGIQREQLTSSCFGLAGADRPADYAILHPMIRSLGFAKYDLVGDTLIGLRAGTTQPYGIAVICGTGTNSAGIHPSGESYQCGGFDYKYGDFGGGGSLCIEVFRSVIRAWDGREHPTVLTELLLDMLNYRDVETLFHDYLDHDYDVPLRAAELLFTAAAWGDGVALDILTKQGQEIGKSITAIIHRLAMHTLTFDVVMIGSLLTRGDRGWIRPQIEQALQQSAPHASLVKLEVEPVIGAILRAMEQAGRYITPQVYTQLHDIGRLNTAPSTERSIQS</sequence>
<dbReference type="CDD" id="cd24007">
    <property type="entry name" value="ASKHA_NBD_eukNAGK-like"/>
    <property type="match status" value="1"/>
</dbReference>
<dbReference type="InterPro" id="IPR002731">
    <property type="entry name" value="ATPase_BadF"/>
</dbReference>
<dbReference type="InterPro" id="IPR052519">
    <property type="entry name" value="Euk-type_GlcNAc_Kinase"/>
</dbReference>
<feature type="domain" description="ATPase BadF/BadG/BcrA/BcrD type" evidence="1">
    <location>
        <begin position="5"/>
        <end position="299"/>
    </location>
</feature>
<dbReference type="PANTHER" id="PTHR43190">
    <property type="entry name" value="N-ACETYL-D-GLUCOSAMINE KINASE"/>
    <property type="match status" value="1"/>
</dbReference>